<dbReference type="PANTHER" id="PTHR24229">
    <property type="entry name" value="NEUROPEPTIDES RECEPTOR"/>
    <property type="match status" value="1"/>
</dbReference>
<keyword evidence="5 10" id="KW-0297">G-protein coupled receptor</keyword>
<dbReference type="PANTHER" id="PTHR24229:SF40">
    <property type="entry name" value="ALLATOSTATIN C RECEPTOR 1-RELATED"/>
    <property type="match status" value="1"/>
</dbReference>
<dbReference type="Pfam" id="PF00001">
    <property type="entry name" value="7tm_1"/>
    <property type="match status" value="1"/>
</dbReference>
<dbReference type="InterPro" id="IPR000276">
    <property type="entry name" value="GPCR_Rhodpsn"/>
</dbReference>
<evidence type="ECO:0000256" key="7">
    <source>
        <dbReference type="ARBA" id="ARBA00023170"/>
    </source>
</evidence>
<feature type="transmembrane region" description="Helical" evidence="11">
    <location>
        <begin position="25"/>
        <end position="52"/>
    </location>
</feature>
<dbReference type="RefSeq" id="XP_002735840.1">
    <property type="nucleotide sequence ID" value="XM_002735794.1"/>
</dbReference>
<dbReference type="PROSITE" id="PS50262">
    <property type="entry name" value="G_PROTEIN_RECEP_F1_2"/>
    <property type="match status" value="1"/>
</dbReference>
<evidence type="ECO:0000256" key="3">
    <source>
        <dbReference type="ARBA" id="ARBA00022692"/>
    </source>
</evidence>
<dbReference type="PROSITE" id="PS00237">
    <property type="entry name" value="G_PROTEIN_RECEP_F1_1"/>
    <property type="match status" value="1"/>
</dbReference>
<evidence type="ECO:0000256" key="4">
    <source>
        <dbReference type="ARBA" id="ARBA00022989"/>
    </source>
</evidence>
<dbReference type="Gene3D" id="1.20.1070.10">
    <property type="entry name" value="Rhodopsin 7-helix transmembrane proteins"/>
    <property type="match status" value="1"/>
</dbReference>
<keyword evidence="9 10" id="KW-0807">Transducer</keyword>
<dbReference type="InterPro" id="IPR017452">
    <property type="entry name" value="GPCR_Rhodpsn_7TM"/>
</dbReference>
<keyword evidence="4 11" id="KW-1133">Transmembrane helix</keyword>
<organism evidence="13 14">
    <name type="scientific">Saccoglossus kowalevskii</name>
    <name type="common">Acorn worm</name>
    <dbReference type="NCBI Taxonomy" id="10224"/>
    <lineage>
        <taxon>Eukaryota</taxon>
        <taxon>Metazoa</taxon>
        <taxon>Hemichordata</taxon>
        <taxon>Enteropneusta</taxon>
        <taxon>Harrimaniidae</taxon>
        <taxon>Saccoglossus</taxon>
    </lineage>
</organism>
<dbReference type="SMART" id="SM01381">
    <property type="entry name" value="7TM_GPCR_Srsx"/>
    <property type="match status" value="1"/>
</dbReference>
<dbReference type="PRINTS" id="PR01783">
    <property type="entry name" value="MCHRECEPTOR"/>
</dbReference>
<evidence type="ECO:0000313" key="13">
    <source>
        <dbReference type="Proteomes" id="UP000694865"/>
    </source>
</evidence>
<comment type="similarity">
    <text evidence="10">Belongs to the G-protein coupled receptor 1 family.</text>
</comment>
<comment type="subcellular location">
    <subcellularLocation>
        <location evidence="1">Cell membrane</location>
        <topology evidence="1">Multi-pass membrane protein</topology>
    </subcellularLocation>
</comment>
<evidence type="ECO:0000256" key="5">
    <source>
        <dbReference type="ARBA" id="ARBA00023040"/>
    </source>
</evidence>
<evidence type="ECO:0000256" key="10">
    <source>
        <dbReference type="RuleBase" id="RU000688"/>
    </source>
</evidence>
<keyword evidence="6 11" id="KW-0472">Membrane</keyword>
<feature type="transmembrane region" description="Helical" evidence="11">
    <location>
        <begin position="239"/>
        <end position="258"/>
    </location>
</feature>
<protein>
    <submittedName>
        <fullName evidence="14">Somatostatin receptor type 5-like</fullName>
    </submittedName>
</protein>
<dbReference type="GeneID" id="100373925"/>
<gene>
    <name evidence="14" type="primary">LOC100373925</name>
</gene>
<evidence type="ECO:0000313" key="14">
    <source>
        <dbReference type="RefSeq" id="XP_002735840.1"/>
    </source>
</evidence>
<feature type="transmembrane region" description="Helical" evidence="11">
    <location>
        <begin position="64"/>
        <end position="83"/>
    </location>
</feature>
<proteinExistence type="inferred from homology"/>
<evidence type="ECO:0000256" key="8">
    <source>
        <dbReference type="ARBA" id="ARBA00023180"/>
    </source>
</evidence>
<evidence type="ECO:0000256" key="1">
    <source>
        <dbReference type="ARBA" id="ARBA00004651"/>
    </source>
</evidence>
<feature type="domain" description="G-protein coupled receptors family 1 profile" evidence="12">
    <location>
        <begin position="43"/>
        <end position="299"/>
    </location>
</feature>
<feature type="transmembrane region" description="Helical" evidence="11">
    <location>
        <begin position="189"/>
        <end position="218"/>
    </location>
</feature>
<evidence type="ECO:0000256" key="9">
    <source>
        <dbReference type="ARBA" id="ARBA00023224"/>
    </source>
</evidence>
<reference evidence="14" key="1">
    <citation type="submission" date="2025-08" db="UniProtKB">
        <authorList>
            <consortium name="RefSeq"/>
        </authorList>
    </citation>
    <scope>IDENTIFICATION</scope>
    <source>
        <tissue evidence="14">Testes</tissue>
    </source>
</reference>
<name>A0ABM0GRP2_SACKO</name>
<dbReference type="Proteomes" id="UP000694865">
    <property type="component" value="Unplaced"/>
</dbReference>
<feature type="transmembrane region" description="Helical" evidence="11">
    <location>
        <begin position="147"/>
        <end position="169"/>
    </location>
</feature>
<keyword evidence="2" id="KW-1003">Cell membrane</keyword>
<evidence type="ECO:0000256" key="11">
    <source>
        <dbReference type="SAM" id="Phobius"/>
    </source>
</evidence>
<keyword evidence="13" id="KW-1185">Reference proteome</keyword>
<evidence type="ECO:0000256" key="6">
    <source>
        <dbReference type="ARBA" id="ARBA00023136"/>
    </source>
</evidence>
<dbReference type="SUPFAM" id="SSF81321">
    <property type="entry name" value="Family A G protein-coupled receptor-like"/>
    <property type="match status" value="1"/>
</dbReference>
<dbReference type="PRINTS" id="PR00237">
    <property type="entry name" value="GPCRRHODOPSN"/>
</dbReference>
<evidence type="ECO:0000256" key="2">
    <source>
        <dbReference type="ARBA" id="ARBA00022475"/>
    </source>
</evidence>
<keyword evidence="3 10" id="KW-0812">Transmembrane</keyword>
<feature type="transmembrane region" description="Helical" evidence="11">
    <location>
        <begin position="278"/>
        <end position="302"/>
    </location>
</feature>
<dbReference type="InterPro" id="IPR008361">
    <property type="entry name" value="MCH_rcpt"/>
</dbReference>
<sequence>MSGSNYSNISYFGVGDSFFSNGDPLAIIVPIVYSIICVVGISANLFVIVILLKFSNLHSIPNIFVLNLSIADLLFLFTLPFIAHQRATKTWVFGAAVCKFIHGFDGMNQFTGIFILTAMSVDRYLAITKPMQSRSYRTPTKTRVISVLSWILSFLASLVLWIYATVLTMDNGNPICIVRWSNEFQGGEIFIIYTFCIGFVMPLLLIVTAYFHVCRSLIQREKSQFHEHTMSSHSKGKKLVAAIVIVIVAAFVICWLPFYVLNFISFAYPDLHRNRTFAIVYFIGICLGYFNSCLNPIIYSFMGKNFRQYVSRLSDRKHRHSTNLQLRRKLPSSLVSNSK</sequence>
<feature type="transmembrane region" description="Helical" evidence="11">
    <location>
        <begin position="109"/>
        <end position="126"/>
    </location>
</feature>
<keyword evidence="7 10" id="KW-0675">Receptor</keyword>
<evidence type="ECO:0000259" key="12">
    <source>
        <dbReference type="PROSITE" id="PS50262"/>
    </source>
</evidence>
<accession>A0ABM0GRP2</accession>
<keyword evidence="8" id="KW-0325">Glycoprotein</keyword>